<keyword evidence="3" id="KW-1185">Reference proteome</keyword>
<feature type="compositionally biased region" description="Basic and acidic residues" evidence="1">
    <location>
        <begin position="1"/>
        <end position="10"/>
    </location>
</feature>
<evidence type="ECO:0000256" key="1">
    <source>
        <dbReference type="SAM" id="MobiDB-lite"/>
    </source>
</evidence>
<organism evidence="2 3">
    <name type="scientific">Rubripirellula obstinata</name>
    <dbReference type="NCBI Taxonomy" id="406547"/>
    <lineage>
        <taxon>Bacteria</taxon>
        <taxon>Pseudomonadati</taxon>
        <taxon>Planctomycetota</taxon>
        <taxon>Planctomycetia</taxon>
        <taxon>Pirellulales</taxon>
        <taxon>Pirellulaceae</taxon>
        <taxon>Rubripirellula</taxon>
    </lineage>
</organism>
<proteinExistence type="predicted"/>
<accession>A0A5B1CD82</accession>
<dbReference type="EMBL" id="VRLW01000001">
    <property type="protein sequence ID" value="KAA1258526.1"/>
    <property type="molecule type" value="Genomic_DNA"/>
</dbReference>
<sequence length="91" mass="10057">MPTRLNDLETLHGVGSAPENREVRSTHRTLVVTMSAAEQPGFVTVEEYLAAEEKAATKSEYKDGWIRAMSGSILRHNDIAGNCFASLHAWQ</sequence>
<dbReference type="InterPro" id="IPR012296">
    <property type="entry name" value="Nuclease_put_TT1808"/>
</dbReference>
<evidence type="ECO:0000313" key="2">
    <source>
        <dbReference type="EMBL" id="KAA1258526.1"/>
    </source>
</evidence>
<feature type="region of interest" description="Disordered" evidence="1">
    <location>
        <begin position="1"/>
        <end position="25"/>
    </location>
</feature>
<gene>
    <name evidence="2" type="ORF">LF1_10460</name>
</gene>
<dbReference type="Proteomes" id="UP000322699">
    <property type="component" value="Unassembled WGS sequence"/>
</dbReference>
<reference evidence="2 3" key="1">
    <citation type="submission" date="2019-08" db="EMBL/GenBank/DDBJ databases">
        <title>Deep-cultivation of Planctomycetes and their phenomic and genomic characterization uncovers novel biology.</title>
        <authorList>
            <person name="Wiegand S."/>
            <person name="Jogler M."/>
            <person name="Boedeker C."/>
            <person name="Pinto D."/>
            <person name="Vollmers J."/>
            <person name="Rivas-Marin E."/>
            <person name="Kohn T."/>
            <person name="Peeters S.H."/>
            <person name="Heuer A."/>
            <person name="Rast P."/>
            <person name="Oberbeckmann S."/>
            <person name="Bunk B."/>
            <person name="Jeske O."/>
            <person name="Meyerdierks A."/>
            <person name="Storesund J.E."/>
            <person name="Kallscheuer N."/>
            <person name="Luecker S."/>
            <person name="Lage O.M."/>
            <person name="Pohl T."/>
            <person name="Merkel B.J."/>
            <person name="Hornburger P."/>
            <person name="Mueller R.-W."/>
            <person name="Bruemmer F."/>
            <person name="Labrenz M."/>
            <person name="Spormann A.M."/>
            <person name="Op Den Camp H."/>
            <person name="Overmann J."/>
            <person name="Amann R."/>
            <person name="Jetten M.S.M."/>
            <person name="Mascher T."/>
            <person name="Medema M.H."/>
            <person name="Devos D.P."/>
            <person name="Kaster A.-K."/>
            <person name="Ovreas L."/>
            <person name="Rohde M."/>
            <person name="Galperin M.Y."/>
            <person name="Jogler C."/>
        </authorList>
    </citation>
    <scope>NUCLEOTIDE SEQUENCE [LARGE SCALE GENOMIC DNA]</scope>
    <source>
        <strain evidence="2 3">LF1</strain>
    </source>
</reference>
<name>A0A5B1CD82_9BACT</name>
<protein>
    <submittedName>
        <fullName evidence="2">Uncharacterized protein</fullName>
    </submittedName>
</protein>
<dbReference type="Gene3D" id="3.90.1570.10">
    <property type="entry name" value="tt1808, chain A"/>
    <property type="match status" value="1"/>
</dbReference>
<evidence type="ECO:0000313" key="3">
    <source>
        <dbReference type="Proteomes" id="UP000322699"/>
    </source>
</evidence>
<dbReference type="AlphaFoldDB" id="A0A5B1CD82"/>
<comment type="caution">
    <text evidence="2">The sequence shown here is derived from an EMBL/GenBank/DDBJ whole genome shotgun (WGS) entry which is preliminary data.</text>
</comment>